<organism evidence="3 4">
    <name type="scientific">Chloroflexus islandicus</name>
    <dbReference type="NCBI Taxonomy" id="1707952"/>
    <lineage>
        <taxon>Bacteria</taxon>
        <taxon>Bacillati</taxon>
        <taxon>Chloroflexota</taxon>
        <taxon>Chloroflexia</taxon>
        <taxon>Chloroflexales</taxon>
        <taxon>Chloroflexineae</taxon>
        <taxon>Chloroflexaceae</taxon>
        <taxon>Chloroflexus</taxon>
    </lineage>
</organism>
<dbReference type="STRING" id="1707952.A6A03_07575"/>
<evidence type="ECO:0008006" key="5">
    <source>
        <dbReference type="Google" id="ProtNLM"/>
    </source>
</evidence>
<proteinExistence type="predicted"/>
<evidence type="ECO:0000256" key="2">
    <source>
        <dbReference type="SAM" id="Phobius"/>
    </source>
</evidence>
<feature type="region of interest" description="Disordered" evidence="1">
    <location>
        <begin position="304"/>
        <end position="391"/>
    </location>
</feature>
<feature type="transmembrane region" description="Helical" evidence="2">
    <location>
        <begin position="54"/>
        <end position="73"/>
    </location>
</feature>
<feature type="transmembrane region" description="Helical" evidence="2">
    <location>
        <begin position="21"/>
        <end position="42"/>
    </location>
</feature>
<keyword evidence="2" id="KW-0472">Membrane</keyword>
<evidence type="ECO:0000313" key="4">
    <source>
        <dbReference type="Proteomes" id="UP000078287"/>
    </source>
</evidence>
<keyword evidence="2" id="KW-0812">Transmembrane</keyword>
<reference evidence="3 4" key="1">
    <citation type="submission" date="2016-04" db="EMBL/GenBank/DDBJ databases">
        <title>Chloroflexus islandicus sp. nov., a thermophilic filamentous anoxygenic phototrophic bacterium from geyser Strokkur (Iceland).</title>
        <authorList>
            <person name="Gaisin V.A."/>
            <person name="Kalashnikov A.M."/>
            <person name="Sukhacheva M.V."/>
            <person name="Grouzdev D.S."/>
            <person name="Ivanov T.M."/>
            <person name="Kuznetsov B."/>
            <person name="Gorlenko V.M."/>
        </authorList>
    </citation>
    <scope>NUCLEOTIDE SEQUENCE [LARGE SCALE GENOMIC DNA]</scope>
    <source>
        <strain evidence="4">isl-2</strain>
    </source>
</reference>
<dbReference type="RefSeq" id="WP_066782837.1">
    <property type="nucleotide sequence ID" value="NZ_LWQS01000030.1"/>
</dbReference>
<name>A0A178MKP8_9CHLR</name>
<feature type="transmembrane region" description="Helical" evidence="2">
    <location>
        <begin position="137"/>
        <end position="154"/>
    </location>
</feature>
<feature type="compositionally biased region" description="Polar residues" evidence="1">
    <location>
        <begin position="353"/>
        <end position="374"/>
    </location>
</feature>
<sequence length="403" mass="41611">MQHQLAQQLRQLSAQRWRQHAIETLVRVVSAGFIIACIGAILPVLGLPSLPPALLGWIIAGSAVIGGMQALLFRLTPPIAARRLDRRFQLQEQLSTALELNGAPSGVAAQLAQQALESTNRIQHYVKRTRRPLWPDAFMLGALLLVLAGLQALVSPPIPPVGSAEPLPALNQPDPVVEAPSPEPPPPAGEPIAASGTDPGVLSALADALRDQSITRPAAEALDRGDISGAADALRELADQMGEISPAAREAIAEALREAAREIAQARPDLADQMRATADALQFGDALAGAAGVEALADALERQPAAPVADGGGGGAGNAPGSQRREQAFSPLGTDGRPFELESSGDGQVPAEGTSTGQPGSNQPGGLSIRSSGGSASGPVQAADDPLRIPTDVRDVVRNYFSP</sequence>
<keyword evidence="2" id="KW-1133">Transmembrane helix</keyword>
<evidence type="ECO:0000313" key="3">
    <source>
        <dbReference type="EMBL" id="OAN48625.1"/>
    </source>
</evidence>
<comment type="caution">
    <text evidence="3">The sequence shown here is derived from an EMBL/GenBank/DDBJ whole genome shotgun (WGS) entry which is preliminary data.</text>
</comment>
<gene>
    <name evidence="3" type="ORF">A6A03_07575</name>
</gene>
<feature type="region of interest" description="Disordered" evidence="1">
    <location>
        <begin position="164"/>
        <end position="197"/>
    </location>
</feature>
<evidence type="ECO:0000256" key="1">
    <source>
        <dbReference type="SAM" id="MobiDB-lite"/>
    </source>
</evidence>
<dbReference type="AlphaFoldDB" id="A0A178MKP8"/>
<dbReference type="OrthoDB" id="148324at2"/>
<accession>A0A178MKP8</accession>
<protein>
    <recommendedName>
        <fullName evidence="5">DUF4175 domain-containing protein</fullName>
    </recommendedName>
</protein>
<dbReference type="EMBL" id="LWQS01000030">
    <property type="protein sequence ID" value="OAN48625.1"/>
    <property type="molecule type" value="Genomic_DNA"/>
</dbReference>
<dbReference type="Proteomes" id="UP000078287">
    <property type="component" value="Unassembled WGS sequence"/>
</dbReference>
<keyword evidence="4" id="KW-1185">Reference proteome</keyword>